<organism evidence="3 4">
    <name type="scientific">Gulosibacter chungangensis</name>
    <dbReference type="NCBI Taxonomy" id="979746"/>
    <lineage>
        <taxon>Bacteria</taxon>
        <taxon>Bacillati</taxon>
        <taxon>Actinomycetota</taxon>
        <taxon>Actinomycetes</taxon>
        <taxon>Micrococcales</taxon>
        <taxon>Microbacteriaceae</taxon>
        <taxon>Gulosibacter</taxon>
    </lineage>
</organism>
<dbReference type="OrthoDB" id="9764656at2"/>
<dbReference type="GO" id="GO:0055085">
    <property type="term" value="P:transmembrane transport"/>
    <property type="evidence" value="ECO:0007669"/>
    <property type="project" value="InterPro"/>
</dbReference>
<keyword evidence="2" id="KW-0732">Signal</keyword>
<gene>
    <name evidence="3" type="ORF">F8O05_12185</name>
</gene>
<dbReference type="InterPro" id="IPR005770">
    <property type="entry name" value="PhnD"/>
</dbReference>
<dbReference type="PANTHER" id="PTHR35841:SF1">
    <property type="entry name" value="PHOSPHONATES-BINDING PERIPLASMIC PROTEIN"/>
    <property type="match status" value="1"/>
</dbReference>
<reference evidence="3 4" key="1">
    <citation type="submission" date="2019-09" db="EMBL/GenBank/DDBJ databases">
        <title>Phylogeny of genus Pseudoclavibacter and closely related genus.</title>
        <authorList>
            <person name="Li Y."/>
        </authorList>
    </citation>
    <scope>NUCLEOTIDE SEQUENCE [LARGE SCALE GENOMIC DNA]</scope>
    <source>
        <strain evidence="3 4">KCTC 13959</strain>
    </source>
</reference>
<dbReference type="NCBIfam" id="TIGR01098">
    <property type="entry name" value="3A0109s03R"/>
    <property type="match status" value="1"/>
</dbReference>
<dbReference type="GO" id="GO:0043190">
    <property type="term" value="C:ATP-binding cassette (ABC) transporter complex"/>
    <property type="evidence" value="ECO:0007669"/>
    <property type="project" value="InterPro"/>
</dbReference>
<accession>A0A7J5B8L4</accession>
<dbReference type="SUPFAM" id="SSF53850">
    <property type="entry name" value="Periplasmic binding protein-like II"/>
    <property type="match status" value="1"/>
</dbReference>
<comment type="similarity">
    <text evidence="1">Belongs to the phosphate/phosphite/phosphonate binding protein family.</text>
</comment>
<evidence type="ECO:0000313" key="4">
    <source>
        <dbReference type="Proteomes" id="UP000433493"/>
    </source>
</evidence>
<proteinExistence type="inferred from homology"/>
<evidence type="ECO:0000256" key="1">
    <source>
        <dbReference type="ARBA" id="ARBA00007162"/>
    </source>
</evidence>
<dbReference type="CDD" id="cd01071">
    <property type="entry name" value="PBP2_PhnD_like"/>
    <property type="match status" value="1"/>
</dbReference>
<keyword evidence="4" id="KW-1185">Reference proteome</keyword>
<dbReference type="PANTHER" id="PTHR35841">
    <property type="entry name" value="PHOSPHONATES-BINDING PERIPLASMIC PROTEIN"/>
    <property type="match status" value="1"/>
</dbReference>
<dbReference type="Gene3D" id="3.40.190.10">
    <property type="entry name" value="Periplasmic binding protein-like II"/>
    <property type="match status" value="2"/>
</dbReference>
<dbReference type="Pfam" id="PF12974">
    <property type="entry name" value="Phosphonate-bd"/>
    <property type="match status" value="1"/>
</dbReference>
<evidence type="ECO:0000256" key="2">
    <source>
        <dbReference type="ARBA" id="ARBA00022729"/>
    </source>
</evidence>
<name>A0A7J5B8L4_9MICO</name>
<protein>
    <submittedName>
        <fullName evidence="3">Phosphate/phosphite/phosphonate ABC transporter substrate-binding protein</fullName>
    </submittedName>
</protein>
<comment type="caution">
    <text evidence="3">The sequence shown here is derived from an EMBL/GenBank/DDBJ whole genome shotgun (WGS) entry which is preliminary data.</text>
</comment>
<dbReference type="AlphaFoldDB" id="A0A7J5B8L4"/>
<dbReference type="Proteomes" id="UP000433493">
    <property type="component" value="Unassembled WGS sequence"/>
</dbReference>
<dbReference type="EMBL" id="WBKB01000008">
    <property type="protein sequence ID" value="KAB1641697.1"/>
    <property type="molecule type" value="Genomic_DNA"/>
</dbReference>
<sequence>MRTQVPRIRPRTPAVCFGFTYRRPTVQRHDLEWLLTRDSAPELLIARFFFYSHVRNFIVKNRSPILATLAIAALALTGCASNAGSAADNADATASSQVLTIAAVPSEDATMLEQKFELFREVVEAETGMQTELVQSTDYTAVIEALVADQADIAIGSPFTYVRSVNAGATVEAIGGAVYEKDEPAGYQSFALVRADSDITDLSQAADKSVCFVEQGSTSGYLYPSAGLLDVGIDPETDIDPIFAGAHDASVLQLLEGECEIAFAYDAMVTNLMPAQGDLSEDDYKIIWESPMIAASPVFMNTNTIDPETQEQLRTLFENLMNADALVEAGYCTDVEECIERMPETNYGYVPVDDSTYDGLREVCEITQAEACNE</sequence>
<evidence type="ECO:0000313" key="3">
    <source>
        <dbReference type="EMBL" id="KAB1641697.1"/>
    </source>
</evidence>